<comment type="similarity">
    <text evidence="13">Belongs to the glycosyltransferase ALG3 family.</text>
</comment>
<comment type="function">
    <text evidence="11 14">Dol-P-Man:Man(5)GlcNAc(2)-PP-Dol alpha-1,3-mannosyltransferase that operates in the biosynthetic pathway of dolichol-linked oligosaccharides, the glycan precursors employed in protein asparagine (N)-glycosylation. The assembly of dolichol-linked oligosaccharides begins on the cytosolic side of the endoplasmic reticulum membrane and finishes in its lumen. The sequential addition of sugars to dolichol pyrophosphate produces dolichol-linked oligosaccharides containing fourteen sugars, including two GlcNAcs, nine mannoses and three glucoses. Once assembled, the oligosaccharide is transferred from the lipid to nascent proteins by oligosaccharyltransferases. In the lumen of the endoplasmic reticulum, adds the first dolichyl beta-D-mannosyl phosphate derived mannose in an alpha-1,3 linkage to Man(5)GlcNAc(2)-PP-dolichol to produce Man(6)GlcNAc(2)-PP-dolichol.</text>
</comment>
<keyword evidence="6 14" id="KW-0808">Transferase</keyword>
<feature type="transmembrane region" description="Helical" evidence="14">
    <location>
        <begin position="218"/>
        <end position="235"/>
    </location>
</feature>
<dbReference type="GO" id="GO:0005789">
    <property type="term" value="C:endoplasmic reticulum membrane"/>
    <property type="evidence" value="ECO:0007669"/>
    <property type="project" value="UniProtKB-SubCell"/>
</dbReference>
<feature type="transmembrane region" description="Helical" evidence="14">
    <location>
        <begin position="309"/>
        <end position="330"/>
    </location>
</feature>
<gene>
    <name evidence="15" type="ORF">PUMCH_001753</name>
</gene>
<evidence type="ECO:0000256" key="10">
    <source>
        <dbReference type="ARBA" id="ARBA00023136"/>
    </source>
</evidence>
<evidence type="ECO:0000256" key="3">
    <source>
        <dbReference type="ARBA" id="ARBA00011964"/>
    </source>
</evidence>
<dbReference type="EMBL" id="CP138895">
    <property type="protein sequence ID" value="WPK24479.1"/>
    <property type="molecule type" value="Genomic_DNA"/>
</dbReference>
<dbReference type="PANTHER" id="PTHR12646">
    <property type="entry name" value="NOT56 - RELATED"/>
    <property type="match status" value="1"/>
</dbReference>
<name>A0AAX4H7V6_9ASCO</name>
<keyword evidence="5 14" id="KW-0328">Glycosyltransferase</keyword>
<feature type="transmembrane region" description="Helical" evidence="14">
    <location>
        <begin position="403"/>
        <end position="426"/>
    </location>
</feature>
<evidence type="ECO:0000256" key="2">
    <source>
        <dbReference type="ARBA" id="ARBA00004922"/>
    </source>
</evidence>
<sequence>MLEVKENKPEKEIPPLTAKNILTDIYNGIFALLNNSATNSFAVLITVCLSSIACKIIISKVKYTEIDFSTYMQQIQMVNDGALDYSIIGGDTGPIVYPAGYVQIYQGLHWLTGGGEDLEIAQFAFGYLFTFTVFLSGIVYATSAAPPWTIYLLLASKRLYSIYVLRLFNDCFTTAGVIAVVMLLQQAANWSGVLSDSMMFLLCAAAADLYSMALSVKMNALLYLPAFAYIVYFLLGEQLHKLVAVLLVIPAVQVMVGWHFLLPMFWDEEACRLRNNYLKNAFDFSRQFMYKWTVNWRFVPEDVFLSKEFSTLLLVGHISVLCIFLLTRFASPKLTGKSISALFKDAFLRPFAATRSKQNKIVNPTTGPRTILLIFSVTNLIGILFARSLHYQFLSWYCWLLPFLLHAAGFNVFFGSAIFLAHEWCWNVFPSTENSSKLLILILSIILVATWNNSSFWFQDNESQAQKPKAPKLD</sequence>
<protein>
    <recommendedName>
        <fullName evidence="4 14">Dol-P-Man:Man(5)GlcNAc(2)-PP-Dol alpha-1,3-mannosyltransferase</fullName>
        <ecNumber evidence="3 14">2.4.1.258</ecNumber>
    </recommendedName>
    <alternativeName>
        <fullName evidence="14">Dol-P-Man-dependent alpha(1-3)-mannosyltransferase</fullName>
    </alternativeName>
</protein>
<dbReference type="EC" id="2.4.1.258" evidence="3 14"/>
<comment type="pathway">
    <text evidence="2 14">Protein modification; protein glycosylation.</text>
</comment>
<dbReference type="GO" id="GO:0052925">
    <property type="term" value="F:dol-P-Man:Man(5)GlcNAc(2)-PP-Dol alpha-1,3-mannosyltransferase activity"/>
    <property type="evidence" value="ECO:0007669"/>
    <property type="project" value="UniProtKB-EC"/>
</dbReference>
<keyword evidence="9 14" id="KW-1133">Transmembrane helix</keyword>
<dbReference type="AlphaFoldDB" id="A0AAX4H7V6"/>
<evidence type="ECO:0000256" key="9">
    <source>
        <dbReference type="ARBA" id="ARBA00022989"/>
    </source>
</evidence>
<keyword evidence="7 14" id="KW-0812">Transmembrane</keyword>
<feature type="transmembrane region" description="Helical" evidence="14">
    <location>
        <begin position="242"/>
        <end position="266"/>
    </location>
</feature>
<accession>A0AAX4H7V6</accession>
<evidence type="ECO:0000256" key="12">
    <source>
        <dbReference type="ARBA" id="ARBA00049506"/>
    </source>
</evidence>
<comment type="catalytic activity">
    <reaction evidence="12 14">
        <text>an alpha-D-Man-(1-&gt;2)-alpha-D-Man-(1-&gt;2)-alpha-D-Man-(1-&gt;3)-[alpha-D-Man-(1-&gt;6)]-beta-D-Man-(1-&gt;4)-beta-D-GlcNAc-(1-&gt;4)-alpha-D-GlcNAc-diphospho-di-trans,poly-cis-dolichol + a di-trans,poly-cis-dolichyl beta-D-mannosyl phosphate = an alpha-D-Man-(1-&gt;2)-alpha-D-Man-(1-&gt;2)-alpha-D-Man-(1-&gt;3)-[alpha-D-Man-(1-&gt;3)-alpha-D-Man-(1-&gt;6)]-beta-D-Man-(1-&gt;4)-beta-D-GlcNAc-(1-&gt;4)-alpha-D-GlcNAc-diphospho-di-trans,poly-cis-dolichol + a di-trans,poly-cis-dolichyl phosphate + H(+)</text>
        <dbReference type="Rhea" id="RHEA:29527"/>
        <dbReference type="Rhea" id="RHEA-COMP:19498"/>
        <dbReference type="Rhea" id="RHEA-COMP:19501"/>
        <dbReference type="Rhea" id="RHEA-COMP:19516"/>
        <dbReference type="Rhea" id="RHEA-COMP:19517"/>
        <dbReference type="ChEBI" id="CHEBI:15378"/>
        <dbReference type="ChEBI" id="CHEBI:57683"/>
        <dbReference type="ChEBI" id="CHEBI:58211"/>
        <dbReference type="ChEBI" id="CHEBI:132515"/>
        <dbReference type="ChEBI" id="CHEBI:132516"/>
        <dbReference type="EC" id="2.4.1.258"/>
    </reaction>
    <physiologicalReaction direction="left-to-right" evidence="12 14">
        <dbReference type="Rhea" id="RHEA:29528"/>
    </physiologicalReaction>
</comment>
<proteinExistence type="inferred from homology"/>
<comment type="subcellular location">
    <subcellularLocation>
        <location evidence="1 14">Endoplasmic reticulum membrane</location>
        <topology evidence="1 14">Multi-pass membrane protein</topology>
    </subcellularLocation>
</comment>
<keyword evidence="8 14" id="KW-0256">Endoplasmic reticulum</keyword>
<feature type="transmembrane region" description="Helical" evidence="14">
    <location>
        <begin position="163"/>
        <end position="184"/>
    </location>
</feature>
<dbReference type="Proteomes" id="UP001338582">
    <property type="component" value="Chromosome 2"/>
</dbReference>
<feature type="transmembrane region" description="Helical" evidence="14">
    <location>
        <begin position="370"/>
        <end position="391"/>
    </location>
</feature>
<dbReference type="GeneID" id="88172818"/>
<evidence type="ECO:0000256" key="6">
    <source>
        <dbReference type="ARBA" id="ARBA00022679"/>
    </source>
</evidence>
<evidence type="ECO:0000256" key="8">
    <source>
        <dbReference type="ARBA" id="ARBA00022824"/>
    </source>
</evidence>
<evidence type="ECO:0000256" key="14">
    <source>
        <dbReference type="RuleBase" id="RU364047"/>
    </source>
</evidence>
<dbReference type="PANTHER" id="PTHR12646:SF0">
    <property type="entry name" value="DOL-P-MAN:MAN(5)GLCNAC(2)-PP-DOL ALPHA-1,3-MANNOSYLTRANSFERASE"/>
    <property type="match status" value="1"/>
</dbReference>
<organism evidence="15 16">
    <name type="scientific">Australozyma saopauloensis</name>
    <dbReference type="NCBI Taxonomy" id="291208"/>
    <lineage>
        <taxon>Eukaryota</taxon>
        <taxon>Fungi</taxon>
        <taxon>Dikarya</taxon>
        <taxon>Ascomycota</taxon>
        <taxon>Saccharomycotina</taxon>
        <taxon>Pichiomycetes</taxon>
        <taxon>Metschnikowiaceae</taxon>
        <taxon>Australozyma</taxon>
    </lineage>
</organism>
<keyword evidence="10 14" id="KW-0472">Membrane</keyword>
<keyword evidence="16" id="KW-1185">Reference proteome</keyword>
<dbReference type="KEGG" id="asau:88172818"/>
<evidence type="ECO:0000256" key="13">
    <source>
        <dbReference type="ARBA" id="ARBA00093457"/>
    </source>
</evidence>
<reference evidence="15 16" key="1">
    <citation type="submission" date="2023-10" db="EMBL/GenBank/DDBJ databases">
        <title>Draft Genome Sequence of Candida saopaulonensis from a very Premature Infant with Sepsis.</title>
        <authorList>
            <person name="Ning Y."/>
            <person name="Dai R."/>
            <person name="Xiao M."/>
            <person name="Xu Y."/>
            <person name="Yan Q."/>
            <person name="Zhang L."/>
        </authorList>
    </citation>
    <scope>NUCLEOTIDE SEQUENCE [LARGE SCALE GENOMIC DNA]</scope>
    <source>
        <strain evidence="15 16">19XY460</strain>
    </source>
</reference>
<evidence type="ECO:0000256" key="4">
    <source>
        <dbReference type="ARBA" id="ARBA00015561"/>
    </source>
</evidence>
<evidence type="ECO:0000256" key="5">
    <source>
        <dbReference type="ARBA" id="ARBA00022676"/>
    </source>
</evidence>
<feature type="transmembrane region" description="Helical" evidence="14">
    <location>
        <begin position="438"/>
        <end position="458"/>
    </location>
</feature>
<dbReference type="InterPro" id="IPR007873">
    <property type="entry name" value="Glycosyltransferase_ALG3"/>
</dbReference>
<evidence type="ECO:0000313" key="15">
    <source>
        <dbReference type="EMBL" id="WPK24479.1"/>
    </source>
</evidence>
<dbReference type="Pfam" id="PF05208">
    <property type="entry name" value="ALG3"/>
    <property type="match status" value="1"/>
</dbReference>
<evidence type="ECO:0000256" key="1">
    <source>
        <dbReference type="ARBA" id="ARBA00004477"/>
    </source>
</evidence>
<evidence type="ECO:0000313" key="16">
    <source>
        <dbReference type="Proteomes" id="UP001338582"/>
    </source>
</evidence>
<dbReference type="RefSeq" id="XP_062876862.1">
    <property type="nucleotide sequence ID" value="XM_063020792.1"/>
</dbReference>
<evidence type="ECO:0000256" key="7">
    <source>
        <dbReference type="ARBA" id="ARBA00022692"/>
    </source>
</evidence>
<evidence type="ECO:0000256" key="11">
    <source>
        <dbReference type="ARBA" id="ARBA00044743"/>
    </source>
</evidence>